<dbReference type="Proteomes" id="UP000249619">
    <property type="component" value="Unassembled WGS sequence"/>
</dbReference>
<feature type="region of interest" description="Disordered" evidence="1">
    <location>
        <begin position="1"/>
        <end position="82"/>
    </location>
</feature>
<feature type="region of interest" description="Disordered" evidence="1">
    <location>
        <begin position="203"/>
        <end position="310"/>
    </location>
</feature>
<feature type="compositionally biased region" description="Basic and acidic residues" evidence="1">
    <location>
        <begin position="203"/>
        <end position="217"/>
    </location>
</feature>
<dbReference type="AlphaFoldDB" id="A0A364NCH7"/>
<accession>A0A364NCH7</accession>
<dbReference type="OrthoDB" id="3772124at2759"/>
<gene>
    <name evidence="2" type="ORF">DDE83_001481</name>
</gene>
<comment type="caution">
    <text evidence="2">The sequence shown here is derived from an EMBL/GenBank/DDBJ whole genome shotgun (WGS) entry which is preliminary data.</text>
</comment>
<name>A0A364NCH7_STELY</name>
<evidence type="ECO:0000313" key="2">
    <source>
        <dbReference type="EMBL" id="RAR15044.1"/>
    </source>
</evidence>
<feature type="compositionally biased region" description="Low complexity" evidence="1">
    <location>
        <begin position="247"/>
        <end position="278"/>
    </location>
</feature>
<evidence type="ECO:0000256" key="1">
    <source>
        <dbReference type="SAM" id="MobiDB-lite"/>
    </source>
</evidence>
<organism evidence="2 3">
    <name type="scientific">Stemphylium lycopersici</name>
    <name type="common">Tomato gray leaf spot disease fungus</name>
    <name type="synonym">Thyrospora lycopersici</name>
    <dbReference type="NCBI Taxonomy" id="183478"/>
    <lineage>
        <taxon>Eukaryota</taxon>
        <taxon>Fungi</taxon>
        <taxon>Dikarya</taxon>
        <taxon>Ascomycota</taxon>
        <taxon>Pezizomycotina</taxon>
        <taxon>Dothideomycetes</taxon>
        <taxon>Pleosporomycetidae</taxon>
        <taxon>Pleosporales</taxon>
        <taxon>Pleosporineae</taxon>
        <taxon>Pleosporaceae</taxon>
        <taxon>Stemphylium</taxon>
    </lineage>
</organism>
<reference evidence="3" key="1">
    <citation type="submission" date="2018-05" db="EMBL/GenBank/DDBJ databases">
        <title>Draft genome sequence of Stemphylium lycopersici strain CIDEFI 213.</title>
        <authorList>
            <person name="Medina R."/>
            <person name="Franco M.E.E."/>
            <person name="Lucentini C.G."/>
            <person name="Saparrat M.C.N."/>
            <person name="Balatti P.A."/>
        </authorList>
    </citation>
    <scope>NUCLEOTIDE SEQUENCE [LARGE SCALE GENOMIC DNA]</scope>
    <source>
        <strain evidence="3">CIDEFI 213</strain>
    </source>
</reference>
<evidence type="ECO:0000313" key="3">
    <source>
        <dbReference type="Proteomes" id="UP000249619"/>
    </source>
</evidence>
<feature type="compositionally biased region" description="Low complexity" evidence="1">
    <location>
        <begin position="64"/>
        <end position="82"/>
    </location>
</feature>
<feature type="region of interest" description="Disordered" evidence="1">
    <location>
        <begin position="94"/>
        <end position="132"/>
    </location>
</feature>
<feature type="compositionally biased region" description="Low complexity" evidence="1">
    <location>
        <begin position="218"/>
        <end position="232"/>
    </location>
</feature>
<dbReference type="EMBL" id="QGDH01000015">
    <property type="protein sequence ID" value="RAR15044.1"/>
    <property type="molecule type" value="Genomic_DNA"/>
</dbReference>
<sequence length="347" mass="39184">MKARNPQTARVIRGPRMERPNVQVQWDDPRHSQARHSICDVAEDPHQRLSPCAPTTRKRADSHQPQTTTTSSPRVRSSSDVDQLPQQALISAYLRSSYQGDDRDRPRRFSSAAEHNHPPAPPHHNSQGEMRRISGNFNAPTEIEVERQKDHKKRSRAFKSFVCDTARILHNSLHVLHIPTTPSPSLLDIHSVMDHYPEVRVNERETPTSRISSRHDSASSVAKAAVAPQSSSNTNTQTKDDSTAPRSSSYHSFPSPSTHSSDLSAYRSNSSSSANSNLQRIEAEYARYTDAPPPYSEKQYEGKTNDEQTSMRMTDYAKELSRMMGRQLVRGLKIDERQKGRKEGKTK</sequence>
<protein>
    <submittedName>
        <fullName evidence="2">Uncharacterized protein</fullName>
    </submittedName>
</protein>
<keyword evidence="3" id="KW-1185">Reference proteome</keyword>
<proteinExistence type="predicted"/>